<dbReference type="Pfam" id="PF08241">
    <property type="entry name" value="Methyltransf_11"/>
    <property type="match status" value="1"/>
</dbReference>
<dbReference type="OrthoDB" id="66144at2759"/>
<gene>
    <name evidence="5" type="ORF">FIBSPDRAFT_171343</name>
</gene>
<name>A0A166ATQ1_9AGAM</name>
<dbReference type="EMBL" id="KV417654">
    <property type="protein sequence ID" value="KZP11946.1"/>
    <property type="molecule type" value="Genomic_DNA"/>
</dbReference>
<reference evidence="5 6" key="1">
    <citation type="journal article" date="2016" name="Mol. Biol. Evol.">
        <title>Comparative Genomics of Early-Diverging Mushroom-Forming Fungi Provides Insights into the Origins of Lignocellulose Decay Capabilities.</title>
        <authorList>
            <person name="Nagy L.G."/>
            <person name="Riley R."/>
            <person name="Tritt A."/>
            <person name="Adam C."/>
            <person name="Daum C."/>
            <person name="Floudas D."/>
            <person name="Sun H."/>
            <person name="Yadav J.S."/>
            <person name="Pangilinan J."/>
            <person name="Larsson K.H."/>
            <person name="Matsuura K."/>
            <person name="Barry K."/>
            <person name="Labutti K."/>
            <person name="Kuo R."/>
            <person name="Ohm R.A."/>
            <person name="Bhattacharya S.S."/>
            <person name="Shirouzu T."/>
            <person name="Yoshinaga Y."/>
            <person name="Martin F.M."/>
            <person name="Grigoriev I.V."/>
            <person name="Hibbett D.S."/>
        </authorList>
    </citation>
    <scope>NUCLEOTIDE SEQUENCE [LARGE SCALE GENOMIC DNA]</scope>
    <source>
        <strain evidence="5 6">CBS 109695</strain>
    </source>
</reference>
<comment type="similarity">
    <text evidence="1">Belongs to the methyltransferase superfamily.</text>
</comment>
<dbReference type="PANTHER" id="PTHR44942">
    <property type="entry name" value="METHYLTRANSF_11 DOMAIN-CONTAINING PROTEIN"/>
    <property type="match status" value="1"/>
</dbReference>
<dbReference type="GO" id="GO:0032259">
    <property type="term" value="P:methylation"/>
    <property type="evidence" value="ECO:0007669"/>
    <property type="project" value="UniProtKB-KW"/>
</dbReference>
<protein>
    <submittedName>
        <fullName evidence="5">S-adenosyl-L-methionine-dependent methyltransferase</fullName>
    </submittedName>
</protein>
<keyword evidence="3" id="KW-0808">Transferase</keyword>
<evidence type="ECO:0000256" key="2">
    <source>
        <dbReference type="ARBA" id="ARBA00022603"/>
    </source>
</evidence>
<evidence type="ECO:0000313" key="5">
    <source>
        <dbReference type="EMBL" id="KZP11946.1"/>
    </source>
</evidence>
<dbReference type="CDD" id="cd02440">
    <property type="entry name" value="AdoMet_MTases"/>
    <property type="match status" value="1"/>
</dbReference>
<dbReference type="GO" id="GO:0008757">
    <property type="term" value="F:S-adenosylmethionine-dependent methyltransferase activity"/>
    <property type="evidence" value="ECO:0007669"/>
    <property type="project" value="InterPro"/>
</dbReference>
<dbReference type="InterPro" id="IPR029063">
    <property type="entry name" value="SAM-dependent_MTases_sf"/>
</dbReference>
<dbReference type="Gene3D" id="3.40.50.150">
    <property type="entry name" value="Vaccinia Virus protein VP39"/>
    <property type="match status" value="1"/>
</dbReference>
<keyword evidence="6" id="KW-1185">Reference proteome</keyword>
<evidence type="ECO:0000259" key="4">
    <source>
        <dbReference type="Pfam" id="PF08241"/>
    </source>
</evidence>
<proteinExistence type="inferred from homology"/>
<dbReference type="SUPFAM" id="SSF53335">
    <property type="entry name" value="S-adenosyl-L-methionine-dependent methyltransferases"/>
    <property type="match status" value="1"/>
</dbReference>
<feature type="domain" description="Methyltransferase type 11" evidence="4">
    <location>
        <begin position="52"/>
        <end position="150"/>
    </location>
</feature>
<evidence type="ECO:0000256" key="3">
    <source>
        <dbReference type="ARBA" id="ARBA00022679"/>
    </source>
</evidence>
<dbReference type="InterPro" id="IPR051052">
    <property type="entry name" value="Diverse_substrate_MTase"/>
</dbReference>
<dbReference type="PANTHER" id="PTHR44942:SF4">
    <property type="entry name" value="METHYLTRANSFERASE TYPE 11 DOMAIN-CONTAINING PROTEIN"/>
    <property type="match status" value="1"/>
</dbReference>
<evidence type="ECO:0000313" key="6">
    <source>
        <dbReference type="Proteomes" id="UP000076532"/>
    </source>
</evidence>
<sequence>MSTSIHAVAQQGFGTGTNDLYDRVRPSYQSNAISHIRQAVKTTPGAGALHVVEIGAGTGIFTRALLAHPEWRDSLARIKAVEPSAGMRATFARTVLDPRVSVSEGSFAATGVEGGWADVIIIAQAFHWCPDYEAAAKEFARVLKPNGVVALIWNLEDRDAAAWVAQLRELIEAHKYFRLGLWRAFFSAPSYGALFKPEKEETWEYTLPGTLEIVTERALSFSYIAILGEEERKGMGEEIKKIIGRGDGLVWRDEAKGEFDYPYQTNVVICEKQT</sequence>
<organism evidence="5 6">
    <name type="scientific">Athelia psychrophila</name>
    <dbReference type="NCBI Taxonomy" id="1759441"/>
    <lineage>
        <taxon>Eukaryota</taxon>
        <taxon>Fungi</taxon>
        <taxon>Dikarya</taxon>
        <taxon>Basidiomycota</taxon>
        <taxon>Agaricomycotina</taxon>
        <taxon>Agaricomycetes</taxon>
        <taxon>Agaricomycetidae</taxon>
        <taxon>Atheliales</taxon>
        <taxon>Atheliaceae</taxon>
        <taxon>Athelia</taxon>
    </lineage>
</organism>
<evidence type="ECO:0000256" key="1">
    <source>
        <dbReference type="ARBA" id="ARBA00008361"/>
    </source>
</evidence>
<accession>A0A166ATQ1</accession>
<dbReference type="Proteomes" id="UP000076532">
    <property type="component" value="Unassembled WGS sequence"/>
</dbReference>
<dbReference type="InterPro" id="IPR013216">
    <property type="entry name" value="Methyltransf_11"/>
</dbReference>
<keyword evidence="2 5" id="KW-0489">Methyltransferase</keyword>
<dbReference type="AlphaFoldDB" id="A0A166ATQ1"/>
<dbReference type="STRING" id="436010.A0A166ATQ1"/>